<feature type="chain" id="PRO_5022743941" evidence="1">
    <location>
        <begin position="19"/>
        <end position="156"/>
    </location>
</feature>
<dbReference type="AlphaFoldDB" id="A0A5C2RUX7"/>
<proteinExistence type="predicted"/>
<accession>A0A5C2RUX7</accession>
<evidence type="ECO:0000313" key="3">
    <source>
        <dbReference type="Proteomes" id="UP000313359"/>
    </source>
</evidence>
<feature type="signal peptide" evidence="1">
    <location>
        <begin position="1"/>
        <end position="18"/>
    </location>
</feature>
<gene>
    <name evidence="2" type="ORF">L227DRAFT_332438</name>
</gene>
<evidence type="ECO:0000313" key="2">
    <source>
        <dbReference type="EMBL" id="RPD55011.1"/>
    </source>
</evidence>
<protein>
    <submittedName>
        <fullName evidence="2">Uncharacterized protein</fullName>
    </submittedName>
</protein>
<keyword evidence="1" id="KW-0732">Signal</keyword>
<reference evidence="2" key="1">
    <citation type="journal article" date="2018" name="Genome Biol. Evol.">
        <title>Genomics and development of Lentinus tigrinus, a white-rot wood-decaying mushroom with dimorphic fruiting bodies.</title>
        <authorList>
            <person name="Wu B."/>
            <person name="Xu Z."/>
            <person name="Knudson A."/>
            <person name="Carlson A."/>
            <person name="Chen N."/>
            <person name="Kovaka S."/>
            <person name="LaButti K."/>
            <person name="Lipzen A."/>
            <person name="Pennachio C."/>
            <person name="Riley R."/>
            <person name="Schakwitz W."/>
            <person name="Umezawa K."/>
            <person name="Ohm R.A."/>
            <person name="Grigoriev I.V."/>
            <person name="Nagy L.G."/>
            <person name="Gibbons J."/>
            <person name="Hibbett D."/>
        </authorList>
    </citation>
    <scope>NUCLEOTIDE SEQUENCE [LARGE SCALE GENOMIC DNA]</scope>
    <source>
        <strain evidence="2">ALCF2SS1-6</strain>
    </source>
</reference>
<dbReference type="EMBL" id="ML122299">
    <property type="protein sequence ID" value="RPD55011.1"/>
    <property type="molecule type" value="Genomic_DNA"/>
</dbReference>
<organism evidence="2 3">
    <name type="scientific">Lentinus tigrinus ALCF2SS1-6</name>
    <dbReference type="NCBI Taxonomy" id="1328759"/>
    <lineage>
        <taxon>Eukaryota</taxon>
        <taxon>Fungi</taxon>
        <taxon>Dikarya</taxon>
        <taxon>Basidiomycota</taxon>
        <taxon>Agaricomycotina</taxon>
        <taxon>Agaricomycetes</taxon>
        <taxon>Polyporales</taxon>
        <taxon>Polyporaceae</taxon>
        <taxon>Lentinus</taxon>
    </lineage>
</organism>
<keyword evidence="3" id="KW-1185">Reference proteome</keyword>
<name>A0A5C2RUX7_9APHY</name>
<evidence type="ECO:0000256" key="1">
    <source>
        <dbReference type="SAM" id="SignalP"/>
    </source>
</evidence>
<sequence>MWWYAISSLLSTGTTLEATRPVVVLDLSVIRAPDIGCISFMRRTSGPYTPSGKHIRHCCSPTWFSRQPKGAGRYLDTEAAAALLVAEAVRVWRAVSSAPTRKDDEHKSGAPTSLVNEGCAKMCGPYGFGGQNVIIHILQAMNTILPIVGLPKSFRP</sequence>
<dbReference type="Proteomes" id="UP000313359">
    <property type="component" value="Unassembled WGS sequence"/>
</dbReference>